<dbReference type="SUPFAM" id="SSF53448">
    <property type="entry name" value="Nucleotide-diphospho-sugar transferases"/>
    <property type="match status" value="1"/>
</dbReference>
<protein>
    <recommendedName>
        <fullName evidence="1">Glycosyltransferase 2-like domain-containing protein</fullName>
    </recommendedName>
</protein>
<name>X1NW34_9ZZZZ</name>
<feature type="domain" description="Glycosyltransferase 2-like" evidence="1">
    <location>
        <begin position="158"/>
        <end position="270"/>
    </location>
</feature>
<dbReference type="InterPro" id="IPR050834">
    <property type="entry name" value="Glycosyltransf_2"/>
</dbReference>
<evidence type="ECO:0000313" key="2">
    <source>
        <dbReference type="EMBL" id="GAI30960.1"/>
    </source>
</evidence>
<organism evidence="2">
    <name type="scientific">marine sediment metagenome</name>
    <dbReference type="NCBI Taxonomy" id="412755"/>
    <lineage>
        <taxon>unclassified sequences</taxon>
        <taxon>metagenomes</taxon>
        <taxon>ecological metagenomes</taxon>
    </lineage>
</organism>
<dbReference type="InterPro" id="IPR001173">
    <property type="entry name" value="Glyco_trans_2-like"/>
</dbReference>
<dbReference type="Pfam" id="PF00535">
    <property type="entry name" value="Glycos_transf_2"/>
    <property type="match status" value="1"/>
</dbReference>
<comment type="caution">
    <text evidence="2">The sequence shown here is derived from an EMBL/GenBank/DDBJ whole genome shotgun (WGS) entry which is preliminary data.</text>
</comment>
<reference evidence="2" key="1">
    <citation type="journal article" date="2014" name="Front. Microbiol.">
        <title>High frequency of phylogenetically diverse reductive dehalogenase-homologous genes in deep subseafloor sedimentary metagenomes.</title>
        <authorList>
            <person name="Kawai M."/>
            <person name="Futagami T."/>
            <person name="Toyoda A."/>
            <person name="Takaki Y."/>
            <person name="Nishi S."/>
            <person name="Hori S."/>
            <person name="Arai W."/>
            <person name="Tsubouchi T."/>
            <person name="Morono Y."/>
            <person name="Uchiyama I."/>
            <person name="Ito T."/>
            <person name="Fujiyama A."/>
            <person name="Inagaki F."/>
            <person name="Takami H."/>
        </authorList>
    </citation>
    <scope>NUCLEOTIDE SEQUENCE</scope>
    <source>
        <strain evidence="2">Expedition CK06-06</strain>
    </source>
</reference>
<dbReference type="InterPro" id="IPR029044">
    <property type="entry name" value="Nucleotide-diphossugar_trans"/>
</dbReference>
<gene>
    <name evidence="2" type="ORF">S06H3_34598</name>
</gene>
<feature type="non-terminal residue" evidence="2">
    <location>
        <position position="274"/>
    </location>
</feature>
<dbReference type="Gene3D" id="3.90.550.10">
    <property type="entry name" value="Spore Coat Polysaccharide Biosynthesis Protein SpsA, Chain A"/>
    <property type="match status" value="1"/>
</dbReference>
<proteinExistence type="predicted"/>
<dbReference type="PANTHER" id="PTHR43685:SF2">
    <property type="entry name" value="GLYCOSYLTRANSFERASE 2-LIKE DOMAIN-CONTAINING PROTEIN"/>
    <property type="match status" value="1"/>
</dbReference>
<dbReference type="PANTHER" id="PTHR43685">
    <property type="entry name" value="GLYCOSYLTRANSFERASE"/>
    <property type="match status" value="1"/>
</dbReference>
<sequence length="274" mass="31053">ENDRLRLSNGKLGNEILELKSKCLGMSDAARELQSQIFQKTQQISAYERSTSWKMTAPYRFISNRIQGILRKIILLSKLIKYGGGVKSSMGHALKIIQREGVLGLLQRIKAADSTNPKGGMFGNDYSEWLDRYAMLDRLESEDVNAHLKRSKNTPLISIVMPVYNPNLVWLNEAIQSVRDQLYPHWQLCIADDKSTDPKVREVLLNYQALDERIKVTFRAANGHISAASNSALELATGEWTALMDQDDLLTPEALYYVFETIERKPDAALIYSD</sequence>
<evidence type="ECO:0000259" key="1">
    <source>
        <dbReference type="Pfam" id="PF00535"/>
    </source>
</evidence>
<feature type="non-terminal residue" evidence="2">
    <location>
        <position position="1"/>
    </location>
</feature>
<dbReference type="AlphaFoldDB" id="X1NW34"/>
<accession>X1NW34</accession>
<dbReference type="EMBL" id="BARV01020784">
    <property type="protein sequence ID" value="GAI30960.1"/>
    <property type="molecule type" value="Genomic_DNA"/>
</dbReference>